<protein>
    <submittedName>
        <fullName evidence="2">Uncharacterized protein</fullName>
    </submittedName>
</protein>
<evidence type="ECO:0000313" key="2">
    <source>
        <dbReference type="EMBL" id="GMH21103.1"/>
    </source>
</evidence>
<dbReference type="AlphaFoldDB" id="A0AAD3XXG4"/>
<evidence type="ECO:0000313" key="3">
    <source>
        <dbReference type="Proteomes" id="UP001279734"/>
    </source>
</evidence>
<feature type="region of interest" description="Disordered" evidence="1">
    <location>
        <begin position="74"/>
        <end position="126"/>
    </location>
</feature>
<dbReference type="Proteomes" id="UP001279734">
    <property type="component" value="Unassembled WGS sequence"/>
</dbReference>
<proteinExistence type="predicted"/>
<sequence length="126" mass="12967">MVLSKPNSSKSGPPTLGSSVQTGPPDHSSVKLETCKVNDSLSPSGPPRIPDSPCETCSENNLASPNLKEVNVCSSSVTGSHPAQGMSVQTCPTDQLPANLDSGKENDPLIPSGHPQLLDPPQCGLL</sequence>
<comment type="caution">
    <text evidence="2">The sequence shown here is derived from an EMBL/GenBank/DDBJ whole genome shotgun (WGS) entry which is preliminary data.</text>
</comment>
<dbReference type="EMBL" id="BSYO01000022">
    <property type="protein sequence ID" value="GMH21103.1"/>
    <property type="molecule type" value="Genomic_DNA"/>
</dbReference>
<feature type="compositionally biased region" description="Polar residues" evidence="1">
    <location>
        <begin position="74"/>
        <end position="93"/>
    </location>
</feature>
<organism evidence="2 3">
    <name type="scientific">Nepenthes gracilis</name>
    <name type="common">Slender pitcher plant</name>
    <dbReference type="NCBI Taxonomy" id="150966"/>
    <lineage>
        <taxon>Eukaryota</taxon>
        <taxon>Viridiplantae</taxon>
        <taxon>Streptophyta</taxon>
        <taxon>Embryophyta</taxon>
        <taxon>Tracheophyta</taxon>
        <taxon>Spermatophyta</taxon>
        <taxon>Magnoliopsida</taxon>
        <taxon>eudicotyledons</taxon>
        <taxon>Gunneridae</taxon>
        <taxon>Pentapetalae</taxon>
        <taxon>Caryophyllales</taxon>
        <taxon>Nepenthaceae</taxon>
        <taxon>Nepenthes</taxon>
    </lineage>
</organism>
<feature type="region of interest" description="Disordered" evidence="1">
    <location>
        <begin position="1"/>
        <end position="61"/>
    </location>
</feature>
<gene>
    <name evidence="2" type="ORF">Nepgr_022945</name>
</gene>
<feature type="compositionally biased region" description="Polar residues" evidence="1">
    <location>
        <begin position="1"/>
        <end position="22"/>
    </location>
</feature>
<evidence type="ECO:0000256" key="1">
    <source>
        <dbReference type="SAM" id="MobiDB-lite"/>
    </source>
</evidence>
<name>A0AAD3XXG4_NEPGR</name>
<accession>A0AAD3XXG4</accession>
<reference evidence="2" key="1">
    <citation type="submission" date="2023-05" db="EMBL/GenBank/DDBJ databases">
        <title>Nepenthes gracilis genome sequencing.</title>
        <authorList>
            <person name="Fukushima K."/>
        </authorList>
    </citation>
    <scope>NUCLEOTIDE SEQUENCE</scope>
    <source>
        <strain evidence="2">SING2019-196</strain>
    </source>
</reference>
<keyword evidence="3" id="KW-1185">Reference proteome</keyword>